<dbReference type="GO" id="GO:0003676">
    <property type="term" value="F:nucleic acid binding"/>
    <property type="evidence" value="ECO:0007669"/>
    <property type="project" value="InterPro"/>
</dbReference>
<dbReference type="InterPro" id="IPR038717">
    <property type="entry name" value="Tc1-like_DDE_dom"/>
</dbReference>
<evidence type="ECO:0000259" key="2">
    <source>
        <dbReference type="Pfam" id="PF13358"/>
    </source>
</evidence>
<sequence>MEPEPSTSRPFKEFVSPRKKRKMSHFSVSEKQQRPIYYLDETWVNAGHTVGKVWEDTTVQSRKQAFLEGLSTGAKNPTFKGNRLIILHIGGEQGFVPESELVFECKGTGDYHESMNAAKFEHWFQAMLPRLEPNAVVVMDNASYHSRRQEKIPVTSWKKIDIQEWLSSKQISFEAKETKVQLLKKVKDVKIQYQSYVVDELAKAVGVEVLRLPPYHCELNPIELVWADVKGYVARKNTTFKMADVKKLLQQALGNISAEKWQNCISHVKKEESKLARLDDNVDKTVDSFVINVTGETSSESSYSDTEESDSDL</sequence>
<evidence type="ECO:0000313" key="4">
    <source>
        <dbReference type="Proteomes" id="UP001314205"/>
    </source>
</evidence>
<evidence type="ECO:0000313" key="3">
    <source>
        <dbReference type="EMBL" id="CAK1595315.1"/>
    </source>
</evidence>
<dbReference type="AlphaFoldDB" id="A0AAV1LKE9"/>
<reference evidence="3 4" key="1">
    <citation type="submission" date="2023-11" db="EMBL/GenBank/DDBJ databases">
        <authorList>
            <person name="Hedman E."/>
            <person name="Englund M."/>
            <person name="Stromberg M."/>
            <person name="Nyberg Akerstrom W."/>
            <person name="Nylinder S."/>
            <person name="Jareborg N."/>
            <person name="Kallberg Y."/>
            <person name="Kronander E."/>
        </authorList>
    </citation>
    <scope>NUCLEOTIDE SEQUENCE [LARGE SCALE GENOMIC DNA]</scope>
</reference>
<dbReference type="InterPro" id="IPR036397">
    <property type="entry name" value="RNaseH_sf"/>
</dbReference>
<dbReference type="Proteomes" id="UP001314205">
    <property type="component" value="Unassembled WGS sequence"/>
</dbReference>
<proteinExistence type="predicted"/>
<dbReference type="PANTHER" id="PTHR33939">
    <property type="entry name" value="PROTEIN CBG22215"/>
    <property type="match status" value="1"/>
</dbReference>
<feature type="region of interest" description="Disordered" evidence="1">
    <location>
        <begin position="1"/>
        <end position="26"/>
    </location>
</feature>
<dbReference type="PANTHER" id="PTHR33939:SF1">
    <property type="entry name" value="DUF4371 DOMAIN-CONTAINING PROTEIN"/>
    <property type="match status" value="1"/>
</dbReference>
<protein>
    <recommendedName>
        <fullName evidence="2">Tc1-like transposase DDE domain-containing protein</fullName>
    </recommendedName>
</protein>
<dbReference type="Pfam" id="PF13358">
    <property type="entry name" value="DDE_3"/>
    <property type="match status" value="1"/>
</dbReference>
<evidence type="ECO:0000256" key="1">
    <source>
        <dbReference type="SAM" id="MobiDB-lite"/>
    </source>
</evidence>
<name>A0AAV1LKE9_9NEOP</name>
<keyword evidence="4" id="KW-1185">Reference proteome</keyword>
<gene>
    <name evidence="3" type="ORF">PARMNEM_LOCUS14816</name>
</gene>
<accession>A0AAV1LKE9</accession>
<feature type="domain" description="Tc1-like transposase DDE" evidence="2">
    <location>
        <begin position="111"/>
        <end position="237"/>
    </location>
</feature>
<dbReference type="Gene3D" id="3.30.420.10">
    <property type="entry name" value="Ribonuclease H-like superfamily/Ribonuclease H"/>
    <property type="match status" value="1"/>
</dbReference>
<comment type="caution">
    <text evidence="3">The sequence shown here is derived from an EMBL/GenBank/DDBJ whole genome shotgun (WGS) entry which is preliminary data.</text>
</comment>
<organism evidence="3 4">
    <name type="scientific">Parnassius mnemosyne</name>
    <name type="common">clouded apollo</name>
    <dbReference type="NCBI Taxonomy" id="213953"/>
    <lineage>
        <taxon>Eukaryota</taxon>
        <taxon>Metazoa</taxon>
        <taxon>Ecdysozoa</taxon>
        <taxon>Arthropoda</taxon>
        <taxon>Hexapoda</taxon>
        <taxon>Insecta</taxon>
        <taxon>Pterygota</taxon>
        <taxon>Neoptera</taxon>
        <taxon>Endopterygota</taxon>
        <taxon>Lepidoptera</taxon>
        <taxon>Glossata</taxon>
        <taxon>Ditrysia</taxon>
        <taxon>Papilionoidea</taxon>
        <taxon>Papilionidae</taxon>
        <taxon>Parnassiinae</taxon>
        <taxon>Parnassini</taxon>
        <taxon>Parnassius</taxon>
        <taxon>Driopa</taxon>
    </lineage>
</organism>
<dbReference type="EMBL" id="CAVLGL010000092">
    <property type="protein sequence ID" value="CAK1595315.1"/>
    <property type="molecule type" value="Genomic_DNA"/>
</dbReference>